<dbReference type="RefSeq" id="XP_003502758.1">
    <property type="nucleotide sequence ID" value="XM_003502710.1"/>
</dbReference>
<dbReference type="GO" id="GO:0050804">
    <property type="term" value="P:modulation of chemical synaptic transmission"/>
    <property type="evidence" value="ECO:0007669"/>
    <property type="project" value="Ensembl"/>
</dbReference>
<dbReference type="GO" id="GO:0009611">
    <property type="term" value="P:response to wounding"/>
    <property type="evidence" value="ECO:0007669"/>
    <property type="project" value="Ensembl"/>
</dbReference>
<dbReference type="Proteomes" id="UP000694386">
    <property type="component" value="Unplaced"/>
</dbReference>
<dbReference type="Pfam" id="PF00021">
    <property type="entry name" value="UPAR_LY6"/>
    <property type="match status" value="1"/>
</dbReference>
<keyword evidence="1" id="KW-0732">Signal</keyword>
<dbReference type="Ensembl" id="ENSCGRT00001023492.1">
    <property type="protein sequence ID" value="ENSCGRP00001019248.1"/>
    <property type="gene ID" value="ENSCGRG00001018757.1"/>
</dbReference>
<feature type="domain" description="UPAR/Ly6" evidence="2">
    <location>
        <begin position="23"/>
        <end position="98"/>
    </location>
</feature>
<dbReference type="AlphaFoldDB" id="A0A8C2QKX0"/>
<name>A0A8C2QKX0_CRIGR</name>
<feature type="signal peptide" evidence="1">
    <location>
        <begin position="1"/>
        <end position="23"/>
    </location>
</feature>
<evidence type="ECO:0000313" key="4">
    <source>
        <dbReference type="Proteomes" id="UP000694386"/>
    </source>
</evidence>
<protein>
    <submittedName>
        <fullName evidence="3">Prostate and testis expressed 4</fullName>
    </submittedName>
</protein>
<evidence type="ECO:0000259" key="2">
    <source>
        <dbReference type="Pfam" id="PF00021"/>
    </source>
</evidence>
<organism evidence="3 4">
    <name type="scientific">Cricetulus griseus</name>
    <name type="common">Chinese hamster</name>
    <name type="synonym">Cricetulus barabensis griseus</name>
    <dbReference type="NCBI Taxonomy" id="10029"/>
    <lineage>
        <taxon>Eukaryota</taxon>
        <taxon>Metazoa</taxon>
        <taxon>Chordata</taxon>
        <taxon>Craniata</taxon>
        <taxon>Vertebrata</taxon>
        <taxon>Euteleostomi</taxon>
        <taxon>Mammalia</taxon>
        <taxon>Eutheria</taxon>
        <taxon>Euarchontoglires</taxon>
        <taxon>Glires</taxon>
        <taxon>Rodentia</taxon>
        <taxon>Myomorpha</taxon>
        <taxon>Muroidea</taxon>
        <taxon>Cricetidae</taxon>
        <taxon>Cricetinae</taxon>
        <taxon>Cricetulus</taxon>
    </lineage>
</organism>
<sequence>MNLATKICTLLIVTLSFLWFVEGLTCNVCDFSKHSRCKSGQGRCNAKHGQSCSTISQFYGSRHMSSRQLCMTHCKERQDYHNKILTYYMYCNKNLCNSF</sequence>
<dbReference type="GeneID" id="100761740"/>
<dbReference type="OrthoDB" id="9592768at2759"/>
<proteinExistence type="predicted"/>
<dbReference type="CTD" id="399968"/>
<evidence type="ECO:0000313" key="3">
    <source>
        <dbReference type="Ensembl" id="ENSCGRP00001019248.1"/>
    </source>
</evidence>
<gene>
    <name evidence="3" type="primary">Pate4</name>
</gene>
<reference evidence="3" key="2">
    <citation type="submission" date="2025-09" db="UniProtKB">
        <authorList>
            <consortium name="Ensembl"/>
        </authorList>
    </citation>
    <scope>IDENTIFICATION</scope>
</reference>
<dbReference type="OMA" id="QGTCIAK"/>
<accession>A0A8C2QKX0</accession>
<feature type="chain" id="PRO_5034114322" evidence="1">
    <location>
        <begin position="24"/>
        <end position="99"/>
    </location>
</feature>
<reference evidence="3" key="1">
    <citation type="submission" date="2025-08" db="UniProtKB">
        <authorList>
            <consortium name="Ensembl"/>
        </authorList>
    </citation>
    <scope>IDENTIFICATION</scope>
</reference>
<evidence type="ECO:0000256" key="1">
    <source>
        <dbReference type="SAM" id="SignalP"/>
    </source>
</evidence>
<dbReference type="CDD" id="cd23580">
    <property type="entry name" value="TFP_LU_ECD_PATE4"/>
    <property type="match status" value="1"/>
</dbReference>
<dbReference type="InterPro" id="IPR016054">
    <property type="entry name" value="LY6_UPA_recep-like"/>
</dbReference>